<gene>
    <name evidence="2" type="ORF">H8S64_03015</name>
</gene>
<evidence type="ECO:0000313" key="3">
    <source>
        <dbReference type="Proteomes" id="UP000646484"/>
    </source>
</evidence>
<dbReference type="PANTHER" id="PTHR23026:SF123">
    <property type="entry name" value="NAD(P)H NITROREDUCTASE RV3131-RELATED"/>
    <property type="match status" value="1"/>
</dbReference>
<dbReference type="SUPFAM" id="SSF55469">
    <property type="entry name" value="FMN-dependent nitroreductase-like"/>
    <property type="match status" value="1"/>
</dbReference>
<dbReference type="RefSeq" id="WP_186974882.1">
    <property type="nucleotide sequence ID" value="NZ_JACOOH010000001.1"/>
</dbReference>
<accession>A0ABR7CWL0</accession>
<dbReference type="Proteomes" id="UP000646484">
    <property type="component" value="Unassembled WGS sequence"/>
</dbReference>
<reference evidence="2 3" key="1">
    <citation type="submission" date="2020-08" db="EMBL/GenBank/DDBJ databases">
        <title>Genome public.</title>
        <authorList>
            <person name="Liu C."/>
            <person name="Sun Q."/>
        </authorList>
    </citation>
    <scope>NUCLEOTIDE SEQUENCE [LARGE SCALE GENOMIC DNA]</scope>
    <source>
        <strain evidence="2 3">NSJ-56</strain>
    </source>
</reference>
<proteinExistence type="predicted"/>
<organism evidence="2 3">
    <name type="scientific">Butyricimonas hominis</name>
    <dbReference type="NCBI Taxonomy" id="2763032"/>
    <lineage>
        <taxon>Bacteria</taxon>
        <taxon>Pseudomonadati</taxon>
        <taxon>Bacteroidota</taxon>
        <taxon>Bacteroidia</taxon>
        <taxon>Bacteroidales</taxon>
        <taxon>Odoribacteraceae</taxon>
        <taxon>Butyricimonas</taxon>
    </lineage>
</organism>
<dbReference type="Gene3D" id="3.40.109.10">
    <property type="entry name" value="NADH Oxidase"/>
    <property type="match status" value="1"/>
</dbReference>
<evidence type="ECO:0000313" key="2">
    <source>
        <dbReference type="EMBL" id="MBC5620064.1"/>
    </source>
</evidence>
<feature type="domain" description="Nitroreductase" evidence="1">
    <location>
        <begin position="45"/>
        <end position="98"/>
    </location>
</feature>
<keyword evidence="3" id="KW-1185">Reference proteome</keyword>
<dbReference type="CDD" id="cd02150">
    <property type="entry name" value="nitroreductase"/>
    <property type="match status" value="1"/>
</dbReference>
<comment type="caution">
    <text evidence="2">The sequence shown here is derived from an EMBL/GenBank/DDBJ whole genome shotgun (WGS) entry which is preliminary data.</text>
</comment>
<feature type="domain" description="Nitroreductase" evidence="1">
    <location>
        <begin position="101"/>
        <end position="183"/>
    </location>
</feature>
<dbReference type="PANTHER" id="PTHR23026">
    <property type="entry name" value="NADPH NITROREDUCTASE"/>
    <property type="match status" value="1"/>
</dbReference>
<dbReference type="EMBL" id="JACOOH010000001">
    <property type="protein sequence ID" value="MBC5620064.1"/>
    <property type="molecule type" value="Genomic_DNA"/>
</dbReference>
<dbReference type="InterPro" id="IPR050627">
    <property type="entry name" value="Nitroreductase/BluB"/>
</dbReference>
<evidence type="ECO:0000259" key="1">
    <source>
        <dbReference type="Pfam" id="PF00881"/>
    </source>
</evidence>
<sequence length="204" mass="22640">MKKFNTFYVLLAVVLVIVFLKTSCMGDAKQQDDPALKTKAVLENIAARKSVRKYLKKEVEEEKVTAMLKAGMAAPSGMDRRPWEFVVVTDRAALDSMAASLPYAKMLAQAPMAIVVCGDSTRSSYWYVDCSAVTQNILLAAEALGLGAVWTAAYPYEDRIGVVRKYTAMPEQFVPLCIIPVGYPDGPQKAKDKYDESKIHRNKF</sequence>
<dbReference type="InterPro" id="IPR029479">
    <property type="entry name" value="Nitroreductase"/>
</dbReference>
<dbReference type="InterPro" id="IPR000415">
    <property type="entry name" value="Nitroreductase-like"/>
</dbReference>
<dbReference type="Pfam" id="PF00881">
    <property type="entry name" value="Nitroreductase"/>
    <property type="match status" value="2"/>
</dbReference>
<protein>
    <submittedName>
        <fullName evidence="2">Nitroreductase family protein</fullName>
    </submittedName>
</protein>
<name>A0ABR7CWL0_9BACT</name>